<evidence type="ECO:0000259" key="10">
    <source>
        <dbReference type="SMART" id="SM01274"/>
    </source>
</evidence>
<feature type="binding site" evidence="7">
    <location>
        <position position="282"/>
    </location>
    <ligand>
        <name>a divalent metal cation</name>
        <dbReference type="ChEBI" id="CHEBI:60240"/>
    </ligand>
</feature>
<dbReference type="GO" id="GO:0006108">
    <property type="term" value="P:malate metabolic process"/>
    <property type="evidence" value="ECO:0007669"/>
    <property type="project" value="TreeGrafter"/>
</dbReference>
<feature type="binding site" evidence="6">
    <location>
        <position position="501"/>
    </location>
    <ligand>
        <name>(S)-malate</name>
        <dbReference type="ChEBI" id="CHEBI:15589"/>
    </ligand>
</feature>
<dbReference type="GO" id="GO:0051287">
    <property type="term" value="F:NAD binding"/>
    <property type="evidence" value="ECO:0007669"/>
    <property type="project" value="InterPro"/>
</dbReference>
<dbReference type="GO" id="GO:0005739">
    <property type="term" value="C:mitochondrion"/>
    <property type="evidence" value="ECO:0007669"/>
    <property type="project" value="TreeGrafter"/>
</dbReference>
<dbReference type="GO" id="GO:0004471">
    <property type="term" value="F:malate dehydrogenase (decarboxylating) (NAD+) activity"/>
    <property type="evidence" value="ECO:0007669"/>
    <property type="project" value="TreeGrafter"/>
</dbReference>
<dbReference type="OrthoDB" id="5365701at2759"/>
<dbReference type="PROSITE" id="PS00331">
    <property type="entry name" value="MALIC_ENZYMES"/>
    <property type="match status" value="1"/>
</dbReference>
<dbReference type="InterPro" id="IPR036291">
    <property type="entry name" value="NAD(P)-bd_dom_sf"/>
</dbReference>
<gene>
    <name evidence="11" type="ORF">DFH94DRAFT_853105</name>
</gene>
<evidence type="ECO:0000256" key="4">
    <source>
        <dbReference type="ARBA" id="ARBA00023027"/>
    </source>
</evidence>
<dbReference type="SMART" id="SM01274">
    <property type="entry name" value="malic"/>
    <property type="match status" value="1"/>
</dbReference>
<dbReference type="PRINTS" id="PR00072">
    <property type="entry name" value="MALOXRDTASE"/>
</dbReference>
<evidence type="ECO:0000256" key="6">
    <source>
        <dbReference type="PIRSR" id="PIRSR000106-2"/>
    </source>
</evidence>
<keyword evidence="4" id="KW-0520">NAD</keyword>
<dbReference type="InterPro" id="IPR001891">
    <property type="entry name" value="Malic_OxRdtase"/>
</dbReference>
<sequence length="608" mass="67197">MATTTSNRIFRVALRGDAILNNPHWNKGTAFTSNERKQFGLTGRLPYQVNTLDQQCQRAHDQLVSLDTPLRKNSFLQSLKEQNSVLFYQLLRRNLRELMPVIYTPTEVRVVLSSRLWDDSSNAVQADAIANYSHLFRRSEGLYLTFSNQDSMEEDFLEQIKGRDIDLVVCSDAEAILGIGDQGVGHWGDPRPFDARIYTDDATSQISTAKSLIYSLLAGIDPANSLPVVLDVGTDNEPLLNDPLYVGWRNGRLRGDAYDNFIDKFVQLVRKYLPHSLLHFEDFGVTNAQRILELYRDKHAVFNDDIQGTGAVTLAAVMSAVGVTKSTLADQRYIIYGAGSAGLGIARQLRDGIIQIDGVPLDKANGQFYLIDKHGLIKESLGDLIRPTLREFVRPNEEWEGVPTNDKGEITLLEVVKKARPTVLIGCSTHAGGFTEEVVREMAKNVDRPIILPLSNPSRLVEVDPAKANDWTNGKALLATGSPFPPAKMPDGRDYVIAECNNALIYPGLGFGAVLSKARSLSDSMILAGAQRLAALSPALKDPDEALLPDFADAPDVNFEVAVAVAEQAIAEGIAGVKWNDQEVRERAKVVQWLPIYGEYVYDENGEK</sequence>
<dbReference type="NCBIfam" id="NF010052">
    <property type="entry name" value="PRK13529.1"/>
    <property type="match status" value="1"/>
</dbReference>
<evidence type="ECO:0000256" key="2">
    <source>
        <dbReference type="ARBA" id="ARBA00008785"/>
    </source>
</evidence>
<keyword evidence="12" id="KW-1185">Reference proteome</keyword>
<keyword evidence="8" id="KW-0560">Oxidoreductase</keyword>
<feature type="binding site" evidence="7">
    <location>
        <position position="281"/>
    </location>
    <ligand>
        <name>a divalent metal cation</name>
        <dbReference type="ChEBI" id="CHEBI:60240"/>
    </ligand>
</feature>
<name>A0A9P5T9V6_9AGAM</name>
<dbReference type="InterPro" id="IPR015884">
    <property type="entry name" value="Malic_enzyme_CS"/>
</dbReference>
<evidence type="ECO:0000256" key="3">
    <source>
        <dbReference type="ARBA" id="ARBA00022723"/>
    </source>
</evidence>
<dbReference type="InterPro" id="IPR046346">
    <property type="entry name" value="Aminoacid_DH-like_N_sf"/>
</dbReference>
<feature type="active site" description="Proton acceptor" evidence="5">
    <location>
        <position position="210"/>
    </location>
</feature>
<organism evidence="11 12">
    <name type="scientific">Russula ochroleuca</name>
    <dbReference type="NCBI Taxonomy" id="152965"/>
    <lineage>
        <taxon>Eukaryota</taxon>
        <taxon>Fungi</taxon>
        <taxon>Dikarya</taxon>
        <taxon>Basidiomycota</taxon>
        <taxon>Agaricomycotina</taxon>
        <taxon>Agaricomycetes</taxon>
        <taxon>Russulales</taxon>
        <taxon>Russulaceae</taxon>
        <taxon>Russula</taxon>
    </lineage>
</organism>
<accession>A0A9P5T9V6</accession>
<feature type="binding site" evidence="7">
    <location>
        <position position="305"/>
    </location>
    <ligand>
        <name>a divalent metal cation</name>
        <dbReference type="ChEBI" id="CHEBI:60240"/>
    </ligand>
</feature>
<dbReference type="SUPFAM" id="SSF51735">
    <property type="entry name" value="NAD(P)-binding Rossmann-fold domains"/>
    <property type="match status" value="1"/>
</dbReference>
<dbReference type="InterPro" id="IPR012302">
    <property type="entry name" value="Malic_NAD-bd"/>
</dbReference>
<reference evidence="11" key="1">
    <citation type="submission" date="2019-10" db="EMBL/GenBank/DDBJ databases">
        <authorList>
            <consortium name="DOE Joint Genome Institute"/>
            <person name="Kuo A."/>
            <person name="Miyauchi S."/>
            <person name="Kiss E."/>
            <person name="Drula E."/>
            <person name="Kohler A."/>
            <person name="Sanchez-Garcia M."/>
            <person name="Andreopoulos B."/>
            <person name="Barry K.W."/>
            <person name="Bonito G."/>
            <person name="Buee M."/>
            <person name="Carver A."/>
            <person name="Chen C."/>
            <person name="Cichocki N."/>
            <person name="Clum A."/>
            <person name="Culley D."/>
            <person name="Crous P.W."/>
            <person name="Fauchery L."/>
            <person name="Girlanda M."/>
            <person name="Hayes R."/>
            <person name="Keri Z."/>
            <person name="LaButti K."/>
            <person name="Lipzen A."/>
            <person name="Lombard V."/>
            <person name="Magnuson J."/>
            <person name="Maillard F."/>
            <person name="Morin E."/>
            <person name="Murat C."/>
            <person name="Nolan M."/>
            <person name="Ohm R."/>
            <person name="Pangilinan J."/>
            <person name="Pereira M."/>
            <person name="Perotto S."/>
            <person name="Peter M."/>
            <person name="Riley R."/>
            <person name="Sitrit Y."/>
            <person name="Stielow B."/>
            <person name="Szollosi G."/>
            <person name="Zifcakova L."/>
            <person name="Stursova M."/>
            <person name="Spatafora J.W."/>
            <person name="Tedersoo L."/>
            <person name="Vaario L.-M."/>
            <person name="Yamada A."/>
            <person name="Yan M."/>
            <person name="Wang P."/>
            <person name="Xu J."/>
            <person name="Bruns T."/>
            <person name="Baldrian P."/>
            <person name="Vilgalys R."/>
            <person name="Henrissat B."/>
            <person name="Grigoriev I.V."/>
            <person name="Hibbett D."/>
            <person name="Nagy L.G."/>
            <person name="Martin F.M."/>
        </authorList>
    </citation>
    <scope>NUCLEOTIDE SEQUENCE</scope>
    <source>
        <strain evidence="11">Prilba</strain>
    </source>
</reference>
<proteinExistence type="inferred from homology"/>
<evidence type="ECO:0000313" key="12">
    <source>
        <dbReference type="Proteomes" id="UP000759537"/>
    </source>
</evidence>
<dbReference type="InterPro" id="IPR037062">
    <property type="entry name" value="Malic_N_dom_sf"/>
</dbReference>
<comment type="cofactor">
    <cofactor evidence="1">
        <name>Mn(2+)</name>
        <dbReference type="ChEBI" id="CHEBI:29035"/>
    </cofactor>
</comment>
<dbReference type="SMART" id="SM00919">
    <property type="entry name" value="Malic_M"/>
    <property type="match status" value="1"/>
</dbReference>
<feature type="binding site" evidence="6">
    <location>
        <position position="456"/>
    </location>
    <ligand>
        <name>(S)-malate</name>
        <dbReference type="ChEBI" id="CHEBI:15589"/>
    </ligand>
</feature>
<dbReference type="PIRSF" id="PIRSF000106">
    <property type="entry name" value="ME"/>
    <property type="match status" value="1"/>
</dbReference>
<evidence type="ECO:0000256" key="7">
    <source>
        <dbReference type="PIRSR" id="PIRSR000106-3"/>
    </source>
</evidence>
<protein>
    <recommendedName>
        <fullName evidence="8">Malic enzyme</fullName>
    </recommendedName>
</protein>
<evidence type="ECO:0000259" key="9">
    <source>
        <dbReference type="SMART" id="SM00919"/>
    </source>
</evidence>
<dbReference type="Gene3D" id="3.40.50.720">
    <property type="entry name" value="NAD(P)-binding Rossmann-like Domain"/>
    <property type="match status" value="1"/>
</dbReference>
<dbReference type="PANTHER" id="PTHR23406">
    <property type="entry name" value="MALIC ENZYME-RELATED"/>
    <property type="match status" value="1"/>
</dbReference>
<feature type="domain" description="Malic enzyme N-terminal" evidence="10">
    <location>
        <begin position="80"/>
        <end position="296"/>
    </location>
</feature>
<dbReference type="InterPro" id="IPR012301">
    <property type="entry name" value="Malic_N_dom"/>
</dbReference>
<feature type="active site" description="Proton donor" evidence="5">
    <location>
        <position position="103"/>
    </location>
</feature>
<dbReference type="AlphaFoldDB" id="A0A9P5T9V6"/>
<dbReference type="Gene3D" id="1.20.1370.30">
    <property type="match status" value="1"/>
</dbReference>
<dbReference type="GO" id="GO:0005829">
    <property type="term" value="C:cytosol"/>
    <property type="evidence" value="ECO:0007669"/>
    <property type="project" value="TreeGrafter"/>
</dbReference>
<comment type="caution">
    <text evidence="11">The sequence shown here is derived from an EMBL/GenBank/DDBJ whole genome shotgun (WGS) entry which is preliminary data.</text>
</comment>
<reference evidence="11" key="2">
    <citation type="journal article" date="2020" name="Nat. Commun.">
        <title>Large-scale genome sequencing of mycorrhizal fungi provides insights into the early evolution of symbiotic traits.</title>
        <authorList>
            <person name="Miyauchi S."/>
            <person name="Kiss E."/>
            <person name="Kuo A."/>
            <person name="Drula E."/>
            <person name="Kohler A."/>
            <person name="Sanchez-Garcia M."/>
            <person name="Morin E."/>
            <person name="Andreopoulos B."/>
            <person name="Barry K.W."/>
            <person name="Bonito G."/>
            <person name="Buee M."/>
            <person name="Carver A."/>
            <person name="Chen C."/>
            <person name="Cichocki N."/>
            <person name="Clum A."/>
            <person name="Culley D."/>
            <person name="Crous P.W."/>
            <person name="Fauchery L."/>
            <person name="Girlanda M."/>
            <person name="Hayes R.D."/>
            <person name="Keri Z."/>
            <person name="LaButti K."/>
            <person name="Lipzen A."/>
            <person name="Lombard V."/>
            <person name="Magnuson J."/>
            <person name="Maillard F."/>
            <person name="Murat C."/>
            <person name="Nolan M."/>
            <person name="Ohm R.A."/>
            <person name="Pangilinan J."/>
            <person name="Pereira M.F."/>
            <person name="Perotto S."/>
            <person name="Peter M."/>
            <person name="Pfister S."/>
            <person name="Riley R."/>
            <person name="Sitrit Y."/>
            <person name="Stielow J.B."/>
            <person name="Szollosi G."/>
            <person name="Zifcakova L."/>
            <person name="Stursova M."/>
            <person name="Spatafora J.W."/>
            <person name="Tedersoo L."/>
            <person name="Vaario L.M."/>
            <person name="Yamada A."/>
            <person name="Yan M."/>
            <person name="Wang P."/>
            <person name="Xu J."/>
            <person name="Bruns T."/>
            <person name="Baldrian P."/>
            <person name="Vilgalys R."/>
            <person name="Dunand C."/>
            <person name="Henrissat B."/>
            <person name="Grigoriev I.V."/>
            <person name="Hibbett D."/>
            <person name="Nagy L.G."/>
            <person name="Martin F.M."/>
        </authorList>
    </citation>
    <scope>NUCLEOTIDE SEQUENCE</scope>
    <source>
        <strain evidence="11">Prilba</strain>
    </source>
</reference>
<dbReference type="EMBL" id="WHVB01000007">
    <property type="protein sequence ID" value="KAF8481028.1"/>
    <property type="molecule type" value="Genomic_DNA"/>
</dbReference>
<evidence type="ECO:0000256" key="1">
    <source>
        <dbReference type="ARBA" id="ARBA00001936"/>
    </source>
</evidence>
<comment type="similarity">
    <text evidence="2 8">Belongs to the malic enzymes family.</text>
</comment>
<comment type="cofactor">
    <cofactor evidence="7">
        <name>Mg(2+)</name>
        <dbReference type="ChEBI" id="CHEBI:18420"/>
    </cofactor>
    <cofactor evidence="7">
        <name>Mn(2+)</name>
        <dbReference type="ChEBI" id="CHEBI:29035"/>
    </cofactor>
    <text evidence="7">Divalent metal cations. Prefers magnesium or manganese.</text>
</comment>
<dbReference type="PANTHER" id="PTHR23406:SF34">
    <property type="entry name" value="NAD-DEPENDENT MALIC ENZYME, MITOCHONDRIAL"/>
    <property type="match status" value="1"/>
</dbReference>
<dbReference type="Pfam" id="PF03949">
    <property type="entry name" value="Malic_M"/>
    <property type="match status" value="1"/>
</dbReference>
<feature type="domain" description="Malic enzyme NAD-binding" evidence="9">
    <location>
        <begin position="306"/>
        <end position="570"/>
    </location>
</feature>
<dbReference type="Proteomes" id="UP000759537">
    <property type="component" value="Unassembled WGS sequence"/>
</dbReference>
<evidence type="ECO:0000256" key="8">
    <source>
        <dbReference type="RuleBase" id="RU003426"/>
    </source>
</evidence>
<dbReference type="Pfam" id="PF00390">
    <property type="entry name" value="malic"/>
    <property type="match status" value="2"/>
</dbReference>
<evidence type="ECO:0000256" key="5">
    <source>
        <dbReference type="PIRSR" id="PIRSR000106-1"/>
    </source>
</evidence>
<dbReference type="SUPFAM" id="SSF53223">
    <property type="entry name" value="Aminoacid dehydrogenase-like, N-terminal domain"/>
    <property type="match status" value="1"/>
</dbReference>
<keyword evidence="3 7" id="KW-0479">Metal-binding</keyword>
<dbReference type="Gene3D" id="3.40.50.10380">
    <property type="entry name" value="Malic enzyme, N-terminal domain"/>
    <property type="match status" value="1"/>
</dbReference>
<dbReference type="GO" id="GO:0046872">
    <property type="term" value="F:metal ion binding"/>
    <property type="evidence" value="ECO:0007669"/>
    <property type="project" value="UniProtKB-KW"/>
</dbReference>
<evidence type="ECO:0000313" key="11">
    <source>
        <dbReference type="EMBL" id="KAF8481028.1"/>
    </source>
</evidence>